<keyword evidence="10" id="KW-0050">Antiport</keyword>
<dbReference type="InterPro" id="IPR006153">
    <property type="entry name" value="Cation/H_exchanger_TM"/>
</dbReference>
<evidence type="ECO:0000256" key="8">
    <source>
        <dbReference type="ARBA" id="ARBA00023136"/>
    </source>
</evidence>
<dbReference type="InterPro" id="IPR004705">
    <property type="entry name" value="Cation/H_exchanger_CPA1_bac"/>
</dbReference>
<dbReference type="Pfam" id="PF00999">
    <property type="entry name" value="Na_H_Exchanger"/>
    <property type="match status" value="1"/>
</dbReference>
<dbReference type="RefSeq" id="WP_078771215.1">
    <property type="nucleotide sequence ID" value="NZ_CBCSBR010000007.1"/>
</dbReference>
<keyword evidence="8 10" id="KW-0472">Membrane</keyword>
<comment type="caution">
    <text evidence="10">Lacks conserved residue(s) required for the propagation of feature annotation.</text>
</comment>
<evidence type="ECO:0000256" key="7">
    <source>
        <dbReference type="ARBA" id="ARBA00023065"/>
    </source>
</evidence>
<evidence type="ECO:0000313" key="12">
    <source>
        <dbReference type="EMBL" id="OPC67565.1"/>
    </source>
</evidence>
<comment type="caution">
    <text evidence="12">The sequence shown here is derived from an EMBL/GenBank/DDBJ whole genome shotgun (WGS) entry which is preliminary data.</text>
</comment>
<comment type="similarity">
    <text evidence="10">Belongs to the monovalent cation:proton antiporter 1 (CPA1) transporter (TC 2.A.36) family.</text>
</comment>
<comment type="subcellular location">
    <subcellularLocation>
        <location evidence="1 10">Cell membrane</location>
        <topology evidence="1 10">Multi-pass membrane protein</topology>
    </subcellularLocation>
</comment>
<feature type="domain" description="Cation/H+ exchanger transmembrane" evidence="11">
    <location>
        <begin position="11"/>
        <end position="404"/>
    </location>
</feature>
<dbReference type="PANTHER" id="PTHR10110">
    <property type="entry name" value="SODIUM/HYDROGEN EXCHANGER"/>
    <property type="match status" value="1"/>
</dbReference>
<evidence type="ECO:0000256" key="5">
    <source>
        <dbReference type="ARBA" id="ARBA00022989"/>
    </source>
</evidence>
<evidence type="ECO:0000256" key="4">
    <source>
        <dbReference type="ARBA" id="ARBA00022692"/>
    </source>
</evidence>
<dbReference type="EMBL" id="MAHX01000007">
    <property type="protein sequence ID" value="OPC67565.1"/>
    <property type="molecule type" value="Genomic_DNA"/>
</dbReference>
<keyword evidence="5 10" id="KW-1133">Transmembrane helix</keyword>
<feature type="transmembrane region" description="Helical" evidence="10">
    <location>
        <begin position="182"/>
        <end position="201"/>
    </location>
</feature>
<evidence type="ECO:0000256" key="9">
    <source>
        <dbReference type="ARBA" id="ARBA00023201"/>
    </source>
</evidence>
<feature type="transmembrane region" description="Helical" evidence="10">
    <location>
        <begin position="380"/>
        <end position="400"/>
    </location>
</feature>
<accession>A0A1T3MSI1</accession>
<keyword evidence="6 10" id="KW-0915">Sodium</keyword>
<dbReference type="InterPro" id="IPR018422">
    <property type="entry name" value="Cation/H_exchanger_CPA1"/>
</dbReference>
<keyword evidence="4 10" id="KW-0812">Transmembrane</keyword>
<evidence type="ECO:0000256" key="3">
    <source>
        <dbReference type="ARBA" id="ARBA00022475"/>
    </source>
</evidence>
<proteinExistence type="inferred from homology"/>
<dbReference type="GO" id="GO:0098719">
    <property type="term" value="P:sodium ion import across plasma membrane"/>
    <property type="evidence" value="ECO:0007669"/>
    <property type="project" value="TreeGrafter"/>
</dbReference>
<dbReference type="Proteomes" id="UP000190813">
    <property type="component" value="Unassembled WGS sequence"/>
</dbReference>
<dbReference type="GO" id="GO:0015385">
    <property type="term" value="F:sodium:proton antiporter activity"/>
    <property type="evidence" value="ECO:0007669"/>
    <property type="project" value="InterPro"/>
</dbReference>
<comment type="function">
    <text evidence="10">Na(+)/H(+) antiporter that extrudes sodium in exchange for external protons.</text>
</comment>
<feature type="transmembrane region" description="Helical" evidence="10">
    <location>
        <begin position="302"/>
        <end position="326"/>
    </location>
</feature>
<dbReference type="GO" id="GO:0051453">
    <property type="term" value="P:regulation of intracellular pH"/>
    <property type="evidence" value="ECO:0007669"/>
    <property type="project" value="TreeGrafter"/>
</dbReference>
<keyword evidence="9 10" id="KW-0739">Sodium transport</keyword>
<evidence type="ECO:0000256" key="10">
    <source>
        <dbReference type="RuleBase" id="RU366002"/>
    </source>
</evidence>
<keyword evidence="2 10" id="KW-0813">Transport</keyword>
<feature type="transmembrane region" description="Helical" evidence="10">
    <location>
        <begin position="54"/>
        <end position="73"/>
    </location>
</feature>
<dbReference type="GO" id="GO:0005886">
    <property type="term" value="C:plasma membrane"/>
    <property type="evidence" value="ECO:0007669"/>
    <property type="project" value="UniProtKB-SubCell"/>
</dbReference>
<dbReference type="Gene3D" id="6.10.140.1330">
    <property type="match status" value="1"/>
</dbReference>
<feature type="transmembrane region" description="Helical" evidence="10">
    <location>
        <begin position="213"/>
        <end position="229"/>
    </location>
</feature>
<dbReference type="GO" id="GO:0015386">
    <property type="term" value="F:potassium:proton antiporter activity"/>
    <property type="evidence" value="ECO:0007669"/>
    <property type="project" value="TreeGrafter"/>
</dbReference>
<protein>
    <submittedName>
        <fullName evidence="12">Na+/H+ antiporter</fullName>
    </submittedName>
</protein>
<feature type="transmembrane region" description="Helical" evidence="10">
    <location>
        <begin position="267"/>
        <end position="290"/>
    </location>
</feature>
<feature type="transmembrane region" description="Helical" evidence="10">
    <location>
        <begin position="85"/>
        <end position="106"/>
    </location>
</feature>
<feature type="transmembrane region" description="Helical" evidence="10">
    <location>
        <begin position="235"/>
        <end position="255"/>
    </location>
</feature>
<keyword evidence="3 10" id="KW-1003">Cell membrane</keyword>
<dbReference type="NCBIfam" id="TIGR00831">
    <property type="entry name" value="a_cpa1"/>
    <property type="match status" value="1"/>
</dbReference>
<keyword evidence="7 10" id="KW-0406">Ion transport</keyword>
<keyword evidence="13" id="KW-1185">Reference proteome</keyword>
<feature type="transmembrane region" description="Helical" evidence="10">
    <location>
        <begin position="347"/>
        <end position="368"/>
    </location>
</feature>
<dbReference type="AlphaFoldDB" id="A0A1T3MSI1"/>
<evidence type="ECO:0000256" key="2">
    <source>
        <dbReference type="ARBA" id="ARBA00022448"/>
    </source>
</evidence>
<evidence type="ECO:0000256" key="6">
    <source>
        <dbReference type="ARBA" id="ARBA00023053"/>
    </source>
</evidence>
<evidence type="ECO:0000313" key="13">
    <source>
        <dbReference type="Proteomes" id="UP000190813"/>
    </source>
</evidence>
<evidence type="ECO:0000259" key="11">
    <source>
        <dbReference type="Pfam" id="PF00999"/>
    </source>
</evidence>
<sequence length="534" mass="59961">MAELEKIIWISIILIVIISVKDRLKLALPILLVVAGLLLSLTRLVPSIDMSPEMIFYVVLPPILFDAAWNTSIPDFKKELPKISLLAVGLVFITTTVIAVVAHSIIPGFTWPLAFILGAVISPPDAVAATSITRDLPLPKKLITILEGESLLNDASALIAYKCAVTAVLSGIFSFWDAGIQFISISLGGIVIGLLIGFIFLKMHRFLNGNSNTETFAIVLLPFATYSLAEHLDLSGVLAVVALGMFLSWNSFSLFSSVSRIQMSHFWDVIIFVLNGLVFLILGMQLPQIISDIPHPELPVLILYGLFIFGILILIRLLITFTFPIFSGVKSGYKDILLPRLRKEYIILSWSGMRGVVSLAAALALPVYTNSGELIEQRSTILFVSFVVIIFTLLIQGLTLPRLIKLIKPASEEKQYEKELDILLIEKSLSCLQTMQGENEMSRDIIAGITEKLKKEESDLFKDDAESPDIMAKKKWRETYFKIELELIEFQRKELIKYYHKGEYALEEVRKKEQELDFWTATVYQEMESLRPQY</sequence>
<reference evidence="12 13" key="1">
    <citation type="submission" date="2016-06" db="EMBL/GenBank/DDBJ databases">
        <title>Revisiting the taxonomy of the Elizabethkingia Genus based on Whole-Genome Sequencing, Optical Mapping, and MALDI-TOF.</title>
        <authorList>
            <person name="Nicholson A.C."/>
        </authorList>
    </citation>
    <scope>NUCLEOTIDE SEQUENCE [LARGE SCALE GENOMIC DNA]</scope>
    <source>
        <strain evidence="12 13">G4070</strain>
    </source>
</reference>
<name>A0A1T3MSI1_9FLAO</name>
<organism evidence="12 13">
    <name type="scientific">Elizabethkingia occulta</name>
    <dbReference type="NCBI Taxonomy" id="1867263"/>
    <lineage>
        <taxon>Bacteria</taxon>
        <taxon>Pseudomonadati</taxon>
        <taxon>Bacteroidota</taxon>
        <taxon>Flavobacteriia</taxon>
        <taxon>Flavobacteriales</taxon>
        <taxon>Weeksellaceae</taxon>
        <taxon>Elizabethkingia</taxon>
    </lineage>
</organism>
<evidence type="ECO:0000256" key="1">
    <source>
        <dbReference type="ARBA" id="ARBA00004651"/>
    </source>
</evidence>
<gene>
    <name evidence="12" type="ORF">BAZ10_16070</name>
</gene>
<dbReference type="PANTHER" id="PTHR10110:SF86">
    <property type="entry name" value="SODIUM_HYDROGEN EXCHANGER 7"/>
    <property type="match status" value="1"/>
</dbReference>
<feature type="transmembrane region" description="Helical" evidence="10">
    <location>
        <begin position="28"/>
        <end position="48"/>
    </location>
</feature>